<sequence>MIRYVLMLALLLPLSAQAGPWPREVGQTFVSLSGERNRAGASYASAYGEYGLTPRSTLGVELGRSAGETTAILWWQRALDDGQGVHRIALQSGVGAVRRGDDLLPLAQGALSWGRGFDRWGGGWMTAQVLARMTGGAPDPRSPDMPSLAASFLTAKRVVKADLTLGLRPRDGLMVINSLWLEDRQDEGFAARLAPSLVFDAPGPVQIELGVVQPLSGGAEQAVRLGTWLEF</sequence>
<dbReference type="OrthoDB" id="7857490at2"/>
<dbReference type="AlphaFoldDB" id="A0A4U0QWI8"/>
<gene>
    <name evidence="2" type="ORF">FA740_02845</name>
</gene>
<evidence type="ECO:0000256" key="1">
    <source>
        <dbReference type="SAM" id="SignalP"/>
    </source>
</evidence>
<feature type="chain" id="PRO_5020217141" evidence="1">
    <location>
        <begin position="19"/>
        <end position="231"/>
    </location>
</feature>
<organism evidence="2 3">
    <name type="scientific">Paracoccus hibiscisoli</name>
    <dbReference type="NCBI Taxonomy" id="2023261"/>
    <lineage>
        <taxon>Bacteria</taxon>
        <taxon>Pseudomonadati</taxon>
        <taxon>Pseudomonadota</taxon>
        <taxon>Alphaproteobacteria</taxon>
        <taxon>Rhodobacterales</taxon>
        <taxon>Paracoccaceae</taxon>
        <taxon>Paracoccus</taxon>
    </lineage>
</organism>
<dbReference type="Proteomes" id="UP000306223">
    <property type="component" value="Unassembled WGS sequence"/>
</dbReference>
<reference evidence="2 3" key="1">
    <citation type="submission" date="2019-04" db="EMBL/GenBank/DDBJ databases">
        <authorList>
            <person name="Li J."/>
        </authorList>
    </citation>
    <scope>NUCLEOTIDE SEQUENCE [LARGE SCALE GENOMIC DNA]</scope>
    <source>
        <strain evidence="2 3">CCTCC AB2016182</strain>
    </source>
</reference>
<dbReference type="RefSeq" id="WP_136855275.1">
    <property type="nucleotide sequence ID" value="NZ_SUNH01000005.1"/>
</dbReference>
<evidence type="ECO:0000313" key="2">
    <source>
        <dbReference type="EMBL" id="TJZ86549.1"/>
    </source>
</evidence>
<keyword evidence="1" id="KW-0732">Signal</keyword>
<dbReference type="EMBL" id="SUNH01000005">
    <property type="protein sequence ID" value="TJZ86549.1"/>
    <property type="molecule type" value="Genomic_DNA"/>
</dbReference>
<comment type="caution">
    <text evidence="2">The sequence shown here is derived from an EMBL/GenBank/DDBJ whole genome shotgun (WGS) entry which is preliminary data.</text>
</comment>
<keyword evidence="3" id="KW-1185">Reference proteome</keyword>
<evidence type="ECO:0000313" key="3">
    <source>
        <dbReference type="Proteomes" id="UP000306223"/>
    </source>
</evidence>
<proteinExistence type="predicted"/>
<protein>
    <submittedName>
        <fullName evidence="2">Uncharacterized protein</fullName>
    </submittedName>
</protein>
<name>A0A4U0QWI8_9RHOB</name>
<feature type="signal peptide" evidence="1">
    <location>
        <begin position="1"/>
        <end position="18"/>
    </location>
</feature>
<accession>A0A4U0QWI8</accession>